<dbReference type="AlphaFoldDB" id="A0A9W6DCF0"/>
<dbReference type="Proteomes" id="UP001057868">
    <property type="component" value="Unassembled WGS sequence"/>
</dbReference>
<accession>A0A9W6DCF0</accession>
<evidence type="ECO:0000313" key="2">
    <source>
        <dbReference type="Proteomes" id="UP001057868"/>
    </source>
</evidence>
<gene>
    <name evidence="1" type="ORF">CFOLD11_37540</name>
</gene>
<dbReference type="RefSeq" id="WP_261853812.1">
    <property type="nucleotide sequence ID" value="NZ_BQXY01000007.1"/>
</dbReference>
<dbReference type="SUPFAM" id="SSF53756">
    <property type="entry name" value="UDP-Glycosyltransferase/glycogen phosphorylase"/>
    <property type="match status" value="1"/>
</dbReference>
<evidence type="ECO:0008006" key="3">
    <source>
        <dbReference type="Google" id="ProtNLM"/>
    </source>
</evidence>
<dbReference type="Gene3D" id="3.40.50.2000">
    <property type="entry name" value="Glycogen Phosphorylase B"/>
    <property type="match status" value="2"/>
</dbReference>
<keyword evidence="2" id="KW-1185">Reference proteome</keyword>
<sequence length="388" mass="44458">MKILYLVNSNGDKSQHGAYKKILHEKECFEKLGHEVKLIVFHTSPIEFPKSDADFISLNDNNNGVLNKITSGRKLNKMVIDAAKNEKPDVIYFRDRGAILNFFDKLSKIAPVFVEVQSNVIEENKVTNKKRYILEAILKRSYYKSIKAFVCITNELYKNEVRYNNKPGFILGNGILKEDLGFAEKKDINNKINLIFVISPGLPWHGTERLIRSFNNAPNKDKFVIHIVGEEDRFGAGNDQIKFYGVVNDKQKLDDLFSISDIGVGTLALYTKEMKEAAPLKVRHYIAKGLPVIIAYDDVDITDSEYFVLKFANDDTDLDFTSIEQFYKRTNESRVKGNISQYATEDLLWLKKIEQLNYFINSIYDIDTSNTLRSNIDGNITDRFKGSV</sequence>
<evidence type="ECO:0000313" key="1">
    <source>
        <dbReference type="EMBL" id="GKU26927.1"/>
    </source>
</evidence>
<name>A0A9W6DCF0_9CLOT</name>
<comment type="caution">
    <text evidence="1">The sequence shown here is derived from an EMBL/GenBank/DDBJ whole genome shotgun (WGS) entry which is preliminary data.</text>
</comment>
<organism evidence="1 2">
    <name type="scientific">Clostridium folliculivorans</name>
    <dbReference type="NCBI Taxonomy" id="2886038"/>
    <lineage>
        <taxon>Bacteria</taxon>
        <taxon>Bacillati</taxon>
        <taxon>Bacillota</taxon>
        <taxon>Clostridia</taxon>
        <taxon>Eubacteriales</taxon>
        <taxon>Clostridiaceae</taxon>
        <taxon>Clostridium</taxon>
    </lineage>
</organism>
<proteinExistence type="predicted"/>
<protein>
    <recommendedName>
        <fullName evidence="3">Glycosyltransferase subfamily 4-like N-terminal domain-containing protein</fullName>
    </recommendedName>
</protein>
<dbReference type="EMBL" id="BQXY01000007">
    <property type="protein sequence ID" value="GKU26927.1"/>
    <property type="molecule type" value="Genomic_DNA"/>
</dbReference>
<reference evidence="1" key="1">
    <citation type="journal article" date="2023" name="Int. J. Syst. Evol. Microbiol.">
        <title>&lt;i&gt;Clostridium folliculivorans&lt;/i&gt; sp. nov., isolated from soil samples of an organic paddy in Japan.</title>
        <authorList>
            <person name="Tazawa J."/>
            <person name="Kobayashi H."/>
            <person name="Tanizawa Y."/>
            <person name="Uchino A."/>
            <person name="Tanaka F."/>
            <person name="Urashima Y."/>
            <person name="Miura S."/>
            <person name="Sakamoto M."/>
            <person name="Ohkuma M."/>
            <person name="Tohno M."/>
        </authorList>
    </citation>
    <scope>NUCLEOTIDE SEQUENCE</scope>
    <source>
        <strain evidence="1">D1-1</strain>
    </source>
</reference>